<evidence type="ECO:0000256" key="5">
    <source>
        <dbReference type="ARBA" id="ARBA00022490"/>
    </source>
</evidence>
<keyword evidence="12" id="KW-1185">Reference proteome</keyword>
<dbReference type="HAMAP" id="MF_01014">
    <property type="entry name" value="HisA"/>
    <property type="match status" value="1"/>
</dbReference>
<dbReference type="EMBL" id="VWOJ01000001">
    <property type="protein sequence ID" value="KAA5804765.1"/>
    <property type="molecule type" value="Genomic_DNA"/>
</dbReference>
<dbReference type="FunFam" id="3.20.20.70:FF:000009">
    <property type="entry name" value="1-(5-phosphoribosyl)-5-[(5-phosphoribosylamino)methylideneamino] imidazole-4-carboxamide isomerase"/>
    <property type="match status" value="1"/>
</dbReference>
<comment type="caution">
    <text evidence="11">The sequence shown here is derived from an EMBL/GenBank/DDBJ whole genome shotgun (WGS) entry which is preliminary data.</text>
</comment>
<dbReference type="UniPathway" id="UPA00031">
    <property type="reaction ID" value="UER00009"/>
</dbReference>
<dbReference type="GO" id="GO:0003949">
    <property type="term" value="F:1-(5-phosphoribosyl)-5-[(5-phosphoribosylamino)methylideneamino]imidazole-4-carboxamide isomerase activity"/>
    <property type="evidence" value="ECO:0007669"/>
    <property type="project" value="UniProtKB-UniRule"/>
</dbReference>
<comment type="pathway">
    <text evidence="3 9">Amino-acid biosynthesis; L-histidine biosynthesis; L-histidine from 5-phospho-alpha-D-ribose 1-diphosphate: step 4/9.</text>
</comment>
<dbReference type="InterPro" id="IPR006062">
    <property type="entry name" value="His_biosynth"/>
</dbReference>
<comment type="similarity">
    <text evidence="4 9 10">Belongs to the HisA/HisF family.</text>
</comment>
<dbReference type="AlphaFoldDB" id="A0A5M6ZLE0"/>
<evidence type="ECO:0000256" key="3">
    <source>
        <dbReference type="ARBA" id="ARBA00005133"/>
    </source>
</evidence>
<dbReference type="Proteomes" id="UP000325122">
    <property type="component" value="Unassembled WGS sequence"/>
</dbReference>
<name>A0A5M6ZLE0_9PROT</name>
<comment type="catalytic activity">
    <reaction evidence="1 9">
        <text>1-(5-phospho-beta-D-ribosyl)-5-[(5-phospho-beta-D-ribosylamino)methylideneamino]imidazole-4-carboxamide = 5-[(5-phospho-1-deoxy-D-ribulos-1-ylimino)methylamino]-1-(5-phospho-beta-D-ribosyl)imidazole-4-carboxamide</text>
        <dbReference type="Rhea" id="RHEA:15469"/>
        <dbReference type="ChEBI" id="CHEBI:58435"/>
        <dbReference type="ChEBI" id="CHEBI:58525"/>
        <dbReference type="EC" id="5.3.1.16"/>
    </reaction>
</comment>
<reference evidence="11 12" key="1">
    <citation type="submission" date="2019-09" db="EMBL/GenBank/DDBJ databases">
        <authorList>
            <person name="Kevbrin V."/>
            <person name="Grouzdev D.S."/>
        </authorList>
    </citation>
    <scope>NUCLEOTIDE SEQUENCE [LARGE SCALE GENOMIC DNA]</scope>
    <source>
        <strain evidence="11 12">G-192</strain>
    </source>
</reference>
<dbReference type="GO" id="GO:0000162">
    <property type="term" value="P:L-tryptophan biosynthetic process"/>
    <property type="evidence" value="ECO:0007669"/>
    <property type="project" value="TreeGrafter"/>
</dbReference>
<evidence type="ECO:0000256" key="2">
    <source>
        <dbReference type="ARBA" id="ARBA00004496"/>
    </source>
</evidence>
<dbReference type="SUPFAM" id="SSF51366">
    <property type="entry name" value="Ribulose-phoshate binding barrel"/>
    <property type="match status" value="1"/>
</dbReference>
<dbReference type="Pfam" id="PF00977">
    <property type="entry name" value="His_biosynth"/>
    <property type="match status" value="1"/>
</dbReference>
<keyword evidence="7 9" id="KW-0368">Histidine biosynthesis</keyword>
<keyword evidence="6 9" id="KW-0028">Amino-acid biosynthesis</keyword>
<evidence type="ECO:0000313" key="11">
    <source>
        <dbReference type="EMBL" id="KAA5804765.1"/>
    </source>
</evidence>
<evidence type="ECO:0000256" key="6">
    <source>
        <dbReference type="ARBA" id="ARBA00022605"/>
    </source>
</evidence>
<organism evidence="11 12">
    <name type="scientific">Alkalicaulis satelles</name>
    <dbReference type="NCBI Taxonomy" id="2609175"/>
    <lineage>
        <taxon>Bacteria</taxon>
        <taxon>Pseudomonadati</taxon>
        <taxon>Pseudomonadota</taxon>
        <taxon>Alphaproteobacteria</taxon>
        <taxon>Maricaulales</taxon>
        <taxon>Maricaulaceae</taxon>
        <taxon>Alkalicaulis</taxon>
    </lineage>
</organism>
<dbReference type="EC" id="5.3.1.16" evidence="9"/>
<proteinExistence type="inferred from homology"/>
<gene>
    <name evidence="9" type="primary">hisA</name>
    <name evidence="11" type="ORF">F1654_01815</name>
</gene>
<feature type="active site" description="Proton acceptor" evidence="9">
    <location>
        <position position="8"/>
    </location>
</feature>
<keyword evidence="8 9" id="KW-0413">Isomerase</keyword>
<dbReference type="GO" id="GO:0005737">
    <property type="term" value="C:cytoplasm"/>
    <property type="evidence" value="ECO:0007669"/>
    <property type="project" value="UniProtKB-SubCell"/>
</dbReference>
<evidence type="ECO:0000256" key="1">
    <source>
        <dbReference type="ARBA" id="ARBA00000901"/>
    </source>
</evidence>
<dbReference type="GO" id="GO:0000105">
    <property type="term" value="P:L-histidine biosynthetic process"/>
    <property type="evidence" value="ECO:0007669"/>
    <property type="project" value="UniProtKB-UniRule"/>
</dbReference>
<dbReference type="InterPro" id="IPR013785">
    <property type="entry name" value="Aldolase_TIM"/>
</dbReference>
<dbReference type="RefSeq" id="WP_150021796.1">
    <property type="nucleotide sequence ID" value="NZ_VWOJ01000001.1"/>
</dbReference>
<dbReference type="PANTHER" id="PTHR43090">
    <property type="entry name" value="1-(5-PHOSPHORIBOSYL)-5-[(5-PHOSPHORIBOSYLAMINO)METHYLIDENEAMINO] IMIDAZOLE-4-CARBOXAMIDE ISOMERASE"/>
    <property type="match status" value="1"/>
</dbReference>
<dbReference type="InterPro" id="IPR044524">
    <property type="entry name" value="Isoase_HisA-like"/>
</dbReference>
<protein>
    <recommendedName>
        <fullName evidence="9">1-(5-phosphoribosyl)-5-[(5-phosphoribosylamino)methylideneamino] imidazole-4-carboxamide isomerase</fullName>
        <ecNumber evidence="9">5.3.1.16</ecNumber>
    </recommendedName>
    <alternativeName>
        <fullName evidence="9">Phosphoribosylformimino-5-aminoimidazole carboxamide ribotide isomerase</fullName>
    </alternativeName>
</protein>
<sequence length="240" mass="25236">MILYPAIDVLDGRVVRLARGDFNAVTDYGGDPLAAAQAWRTAGAQWLHLVDLSGARDATRRQTGLVEAVAGAGLKIQTGGGVRTREDIAALLDAGAARVVVGSLAISEPRTVIGWLKAFGPERLAAAFDVKLEDGVAWPVVRGWTQRSDQTLDALLEAYREAGLIHALVTDVARDGMLEGPNKALYDNLIAARPDIAWQASGGVASLDDLRALKAAGLSGAIMGRALFEGRIDLAEALAC</sequence>
<dbReference type="PANTHER" id="PTHR43090:SF2">
    <property type="entry name" value="1-(5-PHOSPHORIBOSYL)-5-[(5-PHOSPHORIBOSYLAMINO)METHYLIDENEAMINO] IMIDAZOLE-4-CARBOXAMIDE ISOMERASE"/>
    <property type="match status" value="1"/>
</dbReference>
<evidence type="ECO:0000256" key="10">
    <source>
        <dbReference type="RuleBase" id="RU003657"/>
    </source>
</evidence>
<dbReference type="InterPro" id="IPR011060">
    <property type="entry name" value="RibuloseP-bd_barrel"/>
</dbReference>
<evidence type="ECO:0000313" key="12">
    <source>
        <dbReference type="Proteomes" id="UP000325122"/>
    </source>
</evidence>
<dbReference type="CDD" id="cd04732">
    <property type="entry name" value="HisA"/>
    <property type="match status" value="1"/>
</dbReference>
<dbReference type="InterPro" id="IPR023016">
    <property type="entry name" value="HisA/PriA"/>
</dbReference>
<evidence type="ECO:0000256" key="8">
    <source>
        <dbReference type="ARBA" id="ARBA00023235"/>
    </source>
</evidence>
<accession>A0A5M6ZLE0</accession>
<dbReference type="Gene3D" id="3.20.20.70">
    <property type="entry name" value="Aldolase class I"/>
    <property type="match status" value="1"/>
</dbReference>
<keyword evidence="5 9" id="KW-0963">Cytoplasm</keyword>
<evidence type="ECO:0000256" key="4">
    <source>
        <dbReference type="ARBA" id="ARBA00009667"/>
    </source>
</evidence>
<evidence type="ECO:0000256" key="7">
    <source>
        <dbReference type="ARBA" id="ARBA00023102"/>
    </source>
</evidence>
<comment type="subcellular location">
    <subcellularLocation>
        <location evidence="2 9">Cytoplasm</location>
    </subcellularLocation>
</comment>
<feature type="active site" description="Proton donor" evidence="9">
    <location>
        <position position="129"/>
    </location>
</feature>
<evidence type="ECO:0000256" key="9">
    <source>
        <dbReference type="HAMAP-Rule" id="MF_01014"/>
    </source>
</evidence>